<dbReference type="RefSeq" id="WP_097186793.1">
    <property type="nucleotide sequence ID" value="NZ_OBQK01000001.1"/>
</dbReference>
<keyword evidence="1" id="KW-0472">Membrane</keyword>
<dbReference type="Proteomes" id="UP000219688">
    <property type="component" value="Unassembled WGS sequence"/>
</dbReference>
<name>A0A285VEI9_9MICO</name>
<keyword evidence="3" id="KW-1185">Reference proteome</keyword>
<evidence type="ECO:0000313" key="2">
    <source>
        <dbReference type="EMBL" id="SOC52524.1"/>
    </source>
</evidence>
<gene>
    <name evidence="2" type="ORF">SAMN05421879_101640</name>
</gene>
<dbReference type="EMBL" id="OBQK01000001">
    <property type="protein sequence ID" value="SOC52524.1"/>
    <property type="molecule type" value="Genomic_DNA"/>
</dbReference>
<keyword evidence="1" id="KW-0812">Transmembrane</keyword>
<feature type="transmembrane region" description="Helical" evidence="1">
    <location>
        <begin position="37"/>
        <end position="56"/>
    </location>
</feature>
<dbReference type="Pfam" id="PF05437">
    <property type="entry name" value="AzlD"/>
    <property type="match status" value="1"/>
</dbReference>
<sequence length="102" mass="10851">MTLWLAVVAVCVLAFLTKLAGYLVPERFLELPWVARVVPLLTVALLSSLVITQGFLDTDGLPTLDARAVALGVAVLLLLLRAPFLVVVALSAATAALVRLWS</sequence>
<feature type="transmembrane region" description="Helical" evidence="1">
    <location>
        <begin position="68"/>
        <end position="101"/>
    </location>
</feature>
<dbReference type="STRING" id="1122622.GCA_000421185_03460"/>
<proteinExistence type="predicted"/>
<dbReference type="AlphaFoldDB" id="A0A285VEI9"/>
<protein>
    <submittedName>
        <fullName evidence="2">Branched-chain amino acid transport protein (AzlD)</fullName>
    </submittedName>
</protein>
<evidence type="ECO:0000313" key="3">
    <source>
        <dbReference type="Proteomes" id="UP000219688"/>
    </source>
</evidence>
<accession>A0A285VEI9</accession>
<keyword evidence="1" id="KW-1133">Transmembrane helix</keyword>
<evidence type="ECO:0000256" key="1">
    <source>
        <dbReference type="SAM" id="Phobius"/>
    </source>
</evidence>
<reference evidence="3" key="1">
    <citation type="submission" date="2017-08" db="EMBL/GenBank/DDBJ databases">
        <authorList>
            <person name="Varghese N."/>
            <person name="Submissions S."/>
        </authorList>
    </citation>
    <scope>NUCLEOTIDE SEQUENCE [LARGE SCALE GENOMIC DNA]</scope>
    <source>
        <strain evidence="3">USBA17B2</strain>
    </source>
</reference>
<dbReference type="InterPro" id="IPR008407">
    <property type="entry name" value="Brnchd-chn_aa_trnsp_AzlD"/>
</dbReference>
<organism evidence="2 3">
    <name type="scientific">Ornithinimicrobium cerasi</name>
    <dbReference type="NCBI Taxonomy" id="2248773"/>
    <lineage>
        <taxon>Bacteria</taxon>
        <taxon>Bacillati</taxon>
        <taxon>Actinomycetota</taxon>
        <taxon>Actinomycetes</taxon>
        <taxon>Micrococcales</taxon>
        <taxon>Ornithinimicrobiaceae</taxon>
        <taxon>Ornithinimicrobium</taxon>
    </lineage>
</organism>